<feature type="transmembrane region" description="Helical" evidence="2">
    <location>
        <begin position="33"/>
        <end position="55"/>
    </location>
</feature>
<reference evidence="4 5" key="1">
    <citation type="submission" date="2020-12" db="EMBL/GenBank/DDBJ databases">
        <title>Novel Thalassolituus-related marine hydrocarbonoclastic bacteria mediated algae-derived hydrocarbons mineralization in twilight zone of the northern South China Sea.</title>
        <authorList>
            <person name="Dong C."/>
        </authorList>
    </citation>
    <scope>NUCLEOTIDE SEQUENCE [LARGE SCALE GENOMIC DNA]</scope>
    <source>
        <strain evidence="4 5">IMCC1826</strain>
    </source>
</reference>
<organism evidence="4 5">
    <name type="scientific">Thalassolituus marinus</name>
    <dbReference type="NCBI Taxonomy" id="671053"/>
    <lineage>
        <taxon>Bacteria</taxon>
        <taxon>Pseudomonadati</taxon>
        <taxon>Pseudomonadota</taxon>
        <taxon>Gammaproteobacteria</taxon>
        <taxon>Oceanospirillales</taxon>
        <taxon>Oceanospirillaceae</taxon>
        <taxon>Thalassolituus</taxon>
    </lineage>
</organism>
<dbReference type="Pfam" id="PF13930">
    <property type="entry name" value="Endonuclea_NS_2"/>
    <property type="match status" value="1"/>
</dbReference>
<dbReference type="GO" id="GO:0004519">
    <property type="term" value="F:endonuclease activity"/>
    <property type="evidence" value="ECO:0007669"/>
    <property type="project" value="UniProtKB-KW"/>
</dbReference>
<keyword evidence="4" id="KW-0378">Hydrolase</keyword>
<keyword evidence="2" id="KW-1133">Transmembrane helix</keyword>
<keyword evidence="4" id="KW-0540">Nuclease</keyword>
<feature type="transmembrane region" description="Helical" evidence="2">
    <location>
        <begin position="163"/>
        <end position="182"/>
    </location>
</feature>
<dbReference type="InterPro" id="IPR044929">
    <property type="entry name" value="DNA/RNA_non-sp_Endonuclease_sf"/>
</dbReference>
<evidence type="ECO:0000256" key="1">
    <source>
        <dbReference type="SAM" id="MobiDB-lite"/>
    </source>
</evidence>
<keyword evidence="5" id="KW-1185">Reference proteome</keyword>
<feature type="domain" description="Type VII secretion system protein EssD-like" evidence="3">
    <location>
        <begin position="273"/>
        <end position="398"/>
    </location>
</feature>
<dbReference type="InterPro" id="IPR044927">
    <property type="entry name" value="Endonuclea_NS_2"/>
</dbReference>
<keyword evidence="2" id="KW-0812">Transmembrane</keyword>
<keyword evidence="4" id="KW-0255">Endonuclease</keyword>
<evidence type="ECO:0000313" key="5">
    <source>
        <dbReference type="Proteomes" id="UP000714380"/>
    </source>
</evidence>
<keyword evidence="2" id="KW-0472">Membrane</keyword>
<evidence type="ECO:0000256" key="2">
    <source>
        <dbReference type="SAM" id="Phobius"/>
    </source>
</evidence>
<sequence length="412" mass="44601">RIQSALFNIIAGERAEAAMHERMLSQESAVTKVAIYTGAFMTGIGSSAWGLALWAKEVSDVVNPVVRIHNNIKAIRAAWDSENFAEAYSSNILSAEKRELVEALGFDPTAINAQQIDEAIAMSDLVMSDESLREMLYRFVKDYAEAQHSIEIAEVAGSGAFEIILTIILAAVTGGAGVLAMVGSKAALIRKFSSVGDLLSEFAQASKKIALRNSKRSAKQEKASFKDLETDEKLVTKGASGPASPAADNVTELEPGQKGGWNKELNGELKPDHSYKVGDYLYETDSEGRVSRVSGKLDLNTRDRNTYQQGKSAKEAGIKDGLADDDGGHLIASIFDGSGEQINYAPMNSNLNRGAWKSMENTWAKALEEGKEVTVDIKPVYEAGSKRPTKFVARYTIDGQPYKSIFKNQSGG</sequence>
<evidence type="ECO:0000313" key="4">
    <source>
        <dbReference type="EMBL" id="MCA6064819.1"/>
    </source>
</evidence>
<protein>
    <submittedName>
        <fullName evidence="4">DNA/RNA non-specific endonuclease</fullName>
    </submittedName>
</protein>
<dbReference type="Gene3D" id="3.40.570.10">
    <property type="entry name" value="Extracellular Endonuclease, subunit A"/>
    <property type="match status" value="1"/>
</dbReference>
<proteinExistence type="predicted"/>
<accession>A0ABS7ZST2</accession>
<evidence type="ECO:0000259" key="3">
    <source>
        <dbReference type="Pfam" id="PF13930"/>
    </source>
</evidence>
<dbReference type="EMBL" id="JAEDAH010000093">
    <property type="protein sequence ID" value="MCA6064819.1"/>
    <property type="molecule type" value="Genomic_DNA"/>
</dbReference>
<feature type="non-terminal residue" evidence="4">
    <location>
        <position position="1"/>
    </location>
</feature>
<comment type="caution">
    <text evidence="4">The sequence shown here is derived from an EMBL/GenBank/DDBJ whole genome shotgun (WGS) entry which is preliminary data.</text>
</comment>
<dbReference type="Proteomes" id="UP000714380">
    <property type="component" value="Unassembled WGS sequence"/>
</dbReference>
<gene>
    <name evidence="4" type="ORF">I9W95_14495</name>
</gene>
<feature type="region of interest" description="Disordered" evidence="1">
    <location>
        <begin position="235"/>
        <end position="267"/>
    </location>
</feature>
<name>A0ABS7ZST2_9GAMM</name>
<dbReference type="RefSeq" id="WP_225676162.1">
    <property type="nucleotide sequence ID" value="NZ_JAEDAH010000093.1"/>
</dbReference>